<proteinExistence type="predicted"/>
<dbReference type="Proteomes" id="UP001606301">
    <property type="component" value="Unassembled WGS sequence"/>
</dbReference>
<sequence>MKLSIEIHRSPQWTMLAAGFVDRRVGLVIGPIAISLRAERSRPFIDY</sequence>
<evidence type="ECO:0000313" key="1">
    <source>
        <dbReference type="EMBL" id="MFG6440525.1"/>
    </source>
</evidence>
<evidence type="ECO:0000313" key="2">
    <source>
        <dbReference type="Proteomes" id="UP001606301"/>
    </source>
</evidence>
<dbReference type="EMBL" id="JBIGHW010000003">
    <property type="protein sequence ID" value="MFG6440525.1"/>
    <property type="molecule type" value="Genomic_DNA"/>
</dbReference>
<comment type="caution">
    <text evidence="1">The sequence shown here is derived from an EMBL/GenBank/DDBJ whole genome shotgun (WGS) entry which is preliminary data.</text>
</comment>
<name>A0ABW7FFL9_9BURK</name>
<reference evidence="1 2" key="1">
    <citation type="submission" date="2024-08" db="EMBL/GenBank/DDBJ databases">
        <authorList>
            <person name="Lu H."/>
        </authorList>
    </citation>
    <scope>NUCLEOTIDE SEQUENCE [LARGE SCALE GENOMIC DNA]</scope>
    <source>
        <strain evidence="1 2">LKC17W</strain>
    </source>
</reference>
<keyword evidence="2" id="KW-1185">Reference proteome</keyword>
<gene>
    <name evidence="1" type="ORF">ACG0Z3_07500</name>
</gene>
<organism evidence="1 2">
    <name type="scientific">Pelomonas margarita</name>
    <dbReference type="NCBI Taxonomy" id="3299031"/>
    <lineage>
        <taxon>Bacteria</taxon>
        <taxon>Pseudomonadati</taxon>
        <taxon>Pseudomonadota</taxon>
        <taxon>Betaproteobacteria</taxon>
        <taxon>Burkholderiales</taxon>
        <taxon>Sphaerotilaceae</taxon>
        <taxon>Roseateles</taxon>
    </lineage>
</organism>
<protein>
    <submittedName>
        <fullName evidence="1">Uncharacterized protein</fullName>
    </submittedName>
</protein>
<accession>A0ABW7FFL9</accession>
<dbReference type="RefSeq" id="WP_394396660.1">
    <property type="nucleotide sequence ID" value="NZ_JBIGHW010000003.1"/>
</dbReference>